<dbReference type="RefSeq" id="WP_167692906.1">
    <property type="nucleotide sequence ID" value="NZ_CP020472.1"/>
</dbReference>
<name>A0ABN4YIV3_9GAMM</name>
<reference evidence="1 2" key="1">
    <citation type="submission" date="2017-03" db="EMBL/GenBank/DDBJ databases">
        <title>Genome sequencing of Shewanella japonica KCTC 22435.</title>
        <authorList>
            <person name="Kim K.M."/>
        </authorList>
    </citation>
    <scope>NUCLEOTIDE SEQUENCE [LARGE SCALE GENOMIC DNA]</scope>
    <source>
        <strain evidence="1 2">KCTC 22435</strain>
    </source>
</reference>
<proteinExistence type="predicted"/>
<organism evidence="1 2">
    <name type="scientific">Shewanella japonica</name>
    <dbReference type="NCBI Taxonomy" id="93973"/>
    <lineage>
        <taxon>Bacteria</taxon>
        <taxon>Pseudomonadati</taxon>
        <taxon>Pseudomonadota</taxon>
        <taxon>Gammaproteobacteria</taxon>
        <taxon>Alteromonadales</taxon>
        <taxon>Shewanellaceae</taxon>
        <taxon>Shewanella</taxon>
    </lineage>
</organism>
<dbReference type="Proteomes" id="UP000191820">
    <property type="component" value="Chromosome"/>
</dbReference>
<gene>
    <name evidence="1" type="ORF">SJ2017_1892</name>
</gene>
<accession>A0ABN4YIV3</accession>
<sequence>MKGLIWQQLNKRQLQTLIKRFATREAKLLRQGHASFFIWRSRRILAVRIYEKRYGDVPQLFKKRCMPKLKSYYINNGVYTWPNAK</sequence>
<evidence type="ECO:0000313" key="2">
    <source>
        <dbReference type="Proteomes" id="UP000191820"/>
    </source>
</evidence>
<protein>
    <submittedName>
        <fullName evidence="1">Uncharacterized protein</fullName>
    </submittedName>
</protein>
<keyword evidence="2" id="KW-1185">Reference proteome</keyword>
<evidence type="ECO:0000313" key="1">
    <source>
        <dbReference type="EMBL" id="ARD22195.1"/>
    </source>
</evidence>
<dbReference type="EMBL" id="CP020472">
    <property type="protein sequence ID" value="ARD22195.1"/>
    <property type="molecule type" value="Genomic_DNA"/>
</dbReference>